<evidence type="ECO:0000313" key="3">
    <source>
        <dbReference type="Proteomes" id="UP001231518"/>
    </source>
</evidence>
<dbReference type="Gene3D" id="3.30.420.10">
    <property type="entry name" value="Ribonuclease H-like superfamily/Ribonuclease H"/>
    <property type="match status" value="1"/>
</dbReference>
<protein>
    <recommendedName>
        <fullName evidence="1">DDE-1 domain-containing protein</fullName>
    </recommendedName>
</protein>
<reference evidence="2" key="1">
    <citation type="submission" date="2023-03" db="EMBL/GenBank/DDBJ databases">
        <title>Chromosome-level genomes of two armyworms, Mythimna separata and Mythimna loreyi, provide insights into the biosynthesis and reception of sex pheromones.</title>
        <authorList>
            <person name="Zhao H."/>
        </authorList>
    </citation>
    <scope>NUCLEOTIDE SEQUENCE</scope>
    <source>
        <strain evidence="2">BeijingLab</strain>
        <tissue evidence="2">Pupa</tissue>
    </source>
</reference>
<dbReference type="InterPro" id="IPR004875">
    <property type="entry name" value="DDE_SF_endonuclease_dom"/>
</dbReference>
<dbReference type="GO" id="GO:0003677">
    <property type="term" value="F:DNA binding"/>
    <property type="evidence" value="ECO:0007669"/>
    <property type="project" value="TreeGrafter"/>
</dbReference>
<accession>A0AAD7YTQ4</accession>
<dbReference type="InterPro" id="IPR050863">
    <property type="entry name" value="CenT-Element_Derived"/>
</dbReference>
<keyword evidence="3" id="KW-1185">Reference proteome</keyword>
<proteinExistence type="predicted"/>
<comment type="caution">
    <text evidence="2">The sequence shown here is derived from an EMBL/GenBank/DDBJ whole genome shotgun (WGS) entry which is preliminary data.</text>
</comment>
<dbReference type="PANTHER" id="PTHR19303:SF74">
    <property type="entry name" value="POGO TRANSPOSABLE ELEMENT WITH KRAB DOMAIN"/>
    <property type="match status" value="1"/>
</dbReference>
<name>A0AAD7YTQ4_MYTSE</name>
<evidence type="ECO:0000313" key="2">
    <source>
        <dbReference type="EMBL" id="KAJ8728802.1"/>
    </source>
</evidence>
<feature type="domain" description="DDE-1" evidence="1">
    <location>
        <begin position="215"/>
        <end position="344"/>
    </location>
</feature>
<dbReference type="EMBL" id="JARGEI010000007">
    <property type="protein sequence ID" value="KAJ8728802.1"/>
    <property type="molecule type" value="Genomic_DNA"/>
</dbReference>
<dbReference type="PANTHER" id="PTHR19303">
    <property type="entry name" value="TRANSPOSON"/>
    <property type="match status" value="1"/>
</dbReference>
<dbReference type="Proteomes" id="UP001231518">
    <property type="component" value="Chromosome 19"/>
</dbReference>
<dbReference type="AlphaFoldDB" id="A0AAD7YTQ4"/>
<dbReference type="GO" id="GO:0005634">
    <property type="term" value="C:nucleus"/>
    <property type="evidence" value="ECO:0007669"/>
    <property type="project" value="TreeGrafter"/>
</dbReference>
<sequence>MAPYIRKTTRQNWDEKNMKDAISGVVAKEWDGKWQQRHTKFQLLLFDAEQKKVKPLKGYLGGHKATFARNLEKEIVEHLQQLEVRFFGMTTTDLKKLAYQIAVAKNLPHRFSSENEMAGVDWLRGFRRRNPSISLRIPDATSAARALGFNRVQVETFFKLLIEIMKHHNFEPHQIWNVDESGFSTVPSQNPKVFATKGRKQVGVLTSSERGQHYTTVCCVNALGTFIPPAFIFPRKNMKAELMDHAPTGAVGFAQEKGWMNGEIFLKWMQHFVKHAKPSKEAKVLLLLDGHSSHKNLDVLTYAKENGIIIFCFPPHCTHKMQPLDVSFFGPLNTFYNQELHIWLRNHPGRTVTHFRVAELFKKAYLRAATISNGQNGFAATGIFPLNENIFPECMFAPADVTDNDREGSSGLVQSDNIRDENLQLNIHTETPPIADQSSQSKEQTAFKGTEGLNLFFESLSSQNNYETEGFSLIIILRA</sequence>
<organism evidence="2 3">
    <name type="scientific">Mythimna separata</name>
    <name type="common">Oriental armyworm</name>
    <name type="synonym">Pseudaletia separata</name>
    <dbReference type="NCBI Taxonomy" id="271217"/>
    <lineage>
        <taxon>Eukaryota</taxon>
        <taxon>Metazoa</taxon>
        <taxon>Ecdysozoa</taxon>
        <taxon>Arthropoda</taxon>
        <taxon>Hexapoda</taxon>
        <taxon>Insecta</taxon>
        <taxon>Pterygota</taxon>
        <taxon>Neoptera</taxon>
        <taxon>Endopterygota</taxon>
        <taxon>Lepidoptera</taxon>
        <taxon>Glossata</taxon>
        <taxon>Ditrysia</taxon>
        <taxon>Noctuoidea</taxon>
        <taxon>Noctuidae</taxon>
        <taxon>Noctuinae</taxon>
        <taxon>Hadenini</taxon>
        <taxon>Mythimna</taxon>
    </lineage>
</organism>
<dbReference type="Pfam" id="PF03184">
    <property type="entry name" value="DDE_1"/>
    <property type="match status" value="1"/>
</dbReference>
<evidence type="ECO:0000259" key="1">
    <source>
        <dbReference type="Pfam" id="PF03184"/>
    </source>
</evidence>
<dbReference type="InterPro" id="IPR036397">
    <property type="entry name" value="RNaseH_sf"/>
</dbReference>
<gene>
    <name evidence="2" type="ORF">PYW07_006498</name>
</gene>